<protein>
    <submittedName>
        <fullName evidence="1">Uncharacterized protein</fullName>
    </submittedName>
</protein>
<reference evidence="1 2" key="1">
    <citation type="journal article" date="2021" name="Nat. Commun.">
        <title>Genetic determinants of endophytism in the Arabidopsis root mycobiome.</title>
        <authorList>
            <person name="Mesny F."/>
            <person name="Miyauchi S."/>
            <person name="Thiergart T."/>
            <person name="Pickel B."/>
            <person name="Atanasova L."/>
            <person name="Karlsson M."/>
            <person name="Huettel B."/>
            <person name="Barry K.W."/>
            <person name="Haridas S."/>
            <person name="Chen C."/>
            <person name="Bauer D."/>
            <person name="Andreopoulos W."/>
            <person name="Pangilinan J."/>
            <person name="LaButti K."/>
            <person name="Riley R."/>
            <person name="Lipzen A."/>
            <person name="Clum A."/>
            <person name="Drula E."/>
            <person name="Henrissat B."/>
            <person name="Kohler A."/>
            <person name="Grigoriev I.V."/>
            <person name="Martin F.M."/>
            <person name="Hacquard S."/>
        </authorList>
    </citation>
    <scope>NUCLEOTIDE SEQUENCE [LARGE SCALE GENOMIC DNA]</scope>
    <source>
        <strain evidence="1 2">MPI-SDFR-AT-0079</strain>
    </source>
</reference>
<sequence>MATPSMTEITSTMIHSKPILAPIVLPPPSPCPLFSTPSTPSLTDTTTTTTTTGPTSPTTPPTKPPRLSTLLRTAAEHLNDLTTRAHLLTATEPTHARLRQQQRRFLATLNLDRPAAVEFAPARVRARSEEARLMRAAAVYRMGLLGVGWIFQEIVMHCGVFRGVLMDSEEDAGDVEDVGNQDMVEGVSEMIGDMRESSRVISDVETWKRDNLVFPEEIWCGRRLGDEWRCGASCPEERTRERRNGLLSRFDIQINI</sequence>
<dbReference type="EMBL" id="JAGIZQ010000007">
    <property type="protein sequence ID" value="KAH6617106.1"/>
    <property type="molecule type" value="Genomic_DNA"/>
</dbReference>
<accession>A0ACB7NV35</accession>
<name>A0ACB7NV35_9PEZI</name>
<evidence type="ECO:0000313" key="2">
    <source>
        <dbReference type="Proteomes" id="UP000724584"/>
    </source>
</evidence>
<keyword evidence="2" id="KW-1185">Reference proteome</keyword>
<dbReference type="Proteomes" id="UP000724584">
    <property type="component" value="Unassembled WGS sequence"/>
</dbReference>
<organism evidence="1 2">
    <name type="scientific">Chaetomium tenue</name>
    <dbReference type="NCBI Taxonomy" id="1854479"/>
    <lineage>
        <taxon>Eukaryota</taxon>
        <taxon>Fungi</taxon>
        <taxon>Dikarya</taxon>
        <taxon>Ascomycota</taxon>
        <taxon>Pezizomycotina</taxon>
        <taxon>Sordariomycetes</taxon>
        <taxon>Sordariomycetidae</taxon>
        <taxon>Sordariales</taxon>
        <taxon>Chaetomiaceae</taxon>
        <taxon>Chaetomium</taxon>
    </lineage>
</organism>
<proteinExistence type="predicted"/>
<gene>
    <name evidence="1" type="ORF">F5144DRAFT_596177</name>
</gene>
<evidence type="ECO:0000313" key="1">
    <source>
        <dbReference type="EMBL" id="KAH6617106.1"/>
    </source>
</evidence>
<comment type="caution">
    <text evidence="1">The sequence shown here is derived from an EMBL/GenBank/DDBJ whole genome shotgun (WGS) entry which is preliminary data.</text>
</comment>